<dbReference type="Proteomes" id="UP000029453">
    <property type="component" value="Unassembled WGS sequence"/>
</dbReference>
<organism evidence="1 2">
    <name type="scientific">Paenibacillus popilliae ATCC 14706</name>
    <dbReference type="NCBI Taxonomy" id="1212764"/>
    <lineage>
        <taxon>Bacteria</taxon>
        <taxon>Bacillati</taxon>
        <taxon>Bacillota</taxon>
        <taxon>Bacilli</taxon>
        <taxon>Bacillales</taxon>
        <taxon>Paenibacillaceae</taxon>
        <taxon>Paenibacillus</taxon>
    </lineage>
</organism>
<dbReference type="AlphaFoldDB" id="M9LAV4"/>
<name>M9LAV4_PAEPP</name>
<accession>M9LAV4</accession>
<sequence>FDDFTFAFSFQGATSIRQTRAAELEMHRHLAVPA</sequence>
<evidence type="ECO:0000313" key="1">
    <source>
        <dbReference type="EMBL" id="GAC42867.1"/>
    </source>
</evidence>
<gene>
    <name evidence="1" type="ORF">PPOP_2227</name>
</gene>
<keyword evidence="2" id="KW-1185">Reference proteome</keyword>
<protein>
    <submittedName>
        <fullName evidence="1">Uncharacterized protein</fullName>
    </submittedName>
</protein>
<comment type="caution">
    <text evidence="1">The sequence shown here is derived from an EMBL/GenBank/DDBJ whole genome shotgun (WGS) entry which is preliminary data.</text>
</comment>
<dbReference type="EMBL" id="BALG01000155">
    <property type="protein sequence ID" value="GAC42867.1"/>
    <property type="molecule type" value="Genomic_DNA"/>
</dbReference>
<evidence type="ECO:0000313" key="2">
    <source>
        <dbReference type="Proteomes" id="UP000029453"/>
    </source>
</evidence>
<reference evidence="1 2" key="1">
    <citation type="submission" date="2012-10" db="EMBL/GenBank/DDBJ databases">
        <title>Draft Genome Sequence of Paenibacillus popilliae ATCC 14706T.</title>
        <authorList>
            <person name="Iiyama K."/>
            <person name="Mori K."/>
            <person name="Mon H."/>
            <person name="Chieda Y."/>
            <person name="Lee J.M."/>
            <person name="Kusakabe T."/>
            <person name="Tashiro K."/>
            <person name="Asano S."/>
            <person name="Yasunaga-Aoki C."/>
            <person name="Shimizu S."/>
        </authorList>
    </citation>
    <scope>NUCLEOTIDE SEQUENCE [LARGE SCALE GENOMIC DNA]</scope>
    <source>
        <strain evidence="1 2">ATCC 14706</strain>
    </source>
</reference>
<feature type="non-terminal residue" evidence="1">
    <location>
        <position position="1"/>
    </location>
</feature>
<proteinExistence type="predicted"/>